<sequence>MPAEAFQRYVDLVADGKLPIRIDRVFTMDEIGEAHRIMQDGGAVGKLVVRVEGPAT</sequence>
<accession>A0AAU7TQH4</accession>
<dbReference type="RefSeq" id="WP_350281627.1">
    <property type="nucleotide sequence ID" value="NZ_CP158165.1"/>
</dbReference>
<reference evidence="1" key="1">
    <citation type="submission" date="2024-06" db="EMBL/GenBank/DDBJ databases">
        <title>Kribbella sp. strain HUAS MG21 genome sequences.</title>
        <authorList>
            <person name="Mo P."/>
        </authorList>
    </citation>
    <scope>NUCLEOTIDE SEQUENCE</scope>
    <source>
        <strain evidence="1">HUAS MG21</strain>
    </source>
</reference>
<dbReference type="AlphaFoldDB" id="A0AAU7TQH4"/>
<organism evidence="1">
    <name type="scientific">Kribbella sp. HUAS MG21</name>
    <dbReference type="NCBI Taxonomy" id="3160966"/>
    <lineage>
        <taxon>Bacteria</taxon>
        <taxon>Bacillati</taxon>
        <taxon>Actinomycetota</taxon>
        <taxon>Actinomycetes</taxon>
        <taxon>Propionibacteriales</taxon>
        <taxon>Kribbellaceae</taxon>
        <taxon>Kribbella</taxon>
    </lineage>
</organism>
<gene>
    <name evidence="1" type="ORF">ABN611_11300</name>
</gene>
<name>A0AAU7TQH4_9ACTN</name>
<dbReference type="EMBL" id="CP158165">
    <property type="protein sequence ID" value="XBV28884.1"/>
    <property type="molecule type" value="Genomic_DNA"/>
</dbReference>
<evidence type="ECO:0000313" key="1">
    <source>
        <dbReference type="EMBL" id="XBV28884.1"/>
    </source>
</evidence>
<dbReference type="Gene3D" id="3.90.180.10">
    <property type="entry name" value="Medium-chain alcohol dehydrogenases, catalytic domain"/>
    <property type="match status" value="1"/>
</dbReference>
<proteinExistence type="predicted"/>
<dbReference type="Pfam" id="PF13602">
    <property type="entry name" value="ADH_zinc_N_2"/>
    <property type="match status" value="1"/>
</dbReference>
<protein>
    <submittedName>
        <fullName evidence="1">Zinc-binding dehydrogenase</fullName>
    </submittedName>
</protein>